<sequence>MKILRRYILREHIGPFLAALSVLTGLMLLNQLARRFGDLVGKGLPWYVIAEVFALSIPFILAMTMPMAVLVAVLYSFSRLASDNEFTALKAGGISLLRLMVPVLLAASALAVGMIWFNDNLLPESNHRLRMLLTDIGRKQPTFELSERVINEVVDNKLFLQAARIDRSRSTLEDLVIFDIGNRGTDRIIYADSGHMAFNESQTDLYLTLFSGEMHERETDDPALDQRAFYDRQVVRIAGVSNELRRGVGVDWRGDREMNIQMMQEEIIERRDRLTQIVDSLSHAIDGLAPIRVEAAEPRAVRPEASIEEPRVDRRTDRPALGRVARRLPRAAVEDRKPSQPEPVRQRFSRSRRSAWPPAGDAVPFAARVANELRRIGSRSDIHRREINKYAVEIHKKFAIPAAAIVFVLIGAPIGVRFPRGGIGMVIGVSLMVFCVYYVFLIGGEEFADRDIISPFWAMWAPNVVFLIVGCATLFWVTRAGTRHLRLRRGPAARPTEAAQPAGLGSGAR</sequence>
<reference evidence="8 9" key="1">
    <citation type="submission" date="2020-01" db="EMBL/GenBank/DDBJ databases">
        <title>Genomes assembled from Gulf of Kutch pelagic sediment metagenomes.</title>
        <authorList>
            <person name="Chandrashekar M."/>
            <person name="Mahajan M.S."/>
            <person name="Dave K.J."/>
            <person name="Vatsa P."/>
            <person name="Nathani N.M."/>
        </authorList>
    </citation>
    <scope>NUCLEOTIDE SEQUENCE [LARGE SCALE GENOMIC DNA]</scope>
    <source>
        <strain evidence="8">KS3-K002</strain>
    </source>
</reference>
<evidence type="ECO:0000256" key="1">
    <source>
        <dbReference type="ARBA" id="ARBA00004651"/>
    </source>
</evidence>
<comment type="subcellular location">
    <subcellularLocation>
        <location evidence="1">Cell membrane</location>
        <topology evidence="1">Multi-pass membrane protein</topology>
    </subcellularLocation>
</comment>
<feature type="transmembrane region" description="Helical" evidence="7">
    <location>
        <begin position="53"/>
        <end position="75"/>
    </location>
</feature>
<dbReference type="GO" id="GO:0043190">
    <property type="term" value="C:ATP-binding cassette (ABC) transporter complex"/>
    <property type="evidence" value="ECO:0007669"/>
    <property type="project" value="TreeGrafter"/>
</dbReference>
<protein>
    <submittedName>
        <fullName evidence="8">YjgP/YjgQ family permease</fullName>
    </submittedName>
</protein>
<proteinExistence type="predicted"/>
<evidence type="ECO:0000256" key="3">
    <source>
        <dbReference type="ARBA" id="ARBA00022692"/>
    </source>
</evidence>
<keyword evidence="5 7" id="KW-0472">Membrane</keyword>
<evidence type="ECO:0000256" key="7">
    <source>
        <dbReference type="SAM" id="Phobius"/>
    </source>
</evidence>
<feature type="transmembrane region" description="Helical" evidence="7">
    <location>
        <begin position="398"/>
        <end position="416"/>
    </location>
</feature>
<organism evidence="8 9">
    <name type="scientific">Candidatus Kutchimonas denitrificans</name>
    <dbReference type="NCBI Taxonomy" id="3056748"/>
    <lineage>
        <taxon>Bacteria</taxon>
        <taxon>Pseudomonadati</taxon>
        <taxon>Gemmatimonadota</taxon>
        <taxon>Gemmatimonadia</taxon>
        <taxon>Candidatus Palauibacterales</taxon>
        <taxon>Candidatus Palauibacteraceae</taxon>
        <taxon>Candidatus Kutchimonas</taxon>
    </lineage>
</organism>
<feature type="transmembrane region" description="Helical" evidence="7">
    <location>
        <begin position="96"/>
        <end position="117"/>
    </location>
</feature>
<evidence type="ECO:0000256" key="4">
    <source>
        <dbReference type="ARBA" id="ARBA00022989"/>
    </source>
</evidence>
<keyword evidence="2" id="KW-1003">Cell membrane</keyword>
<dbReference type="PANTHER" id="PTHR33529:SF6">
    <property type="entry name" value="YJGP_YJGQ FAMILY PERMEASE"/>
    <property type="match status" value="1"/>
</dbReference>
<keyword evidence="4 7" id="KW-1133">Transmembrane helix</keyword>
<evidence type="ECO:0000256" key="5">
    <source>
        <dbReference type="ARBA" id="ARBA00023136"/>
    </source>
</evidence>
<evidence type="ECO:0000256" key="2">
    <source>
        <dbReference type="ARBA" id="ARBA00022475"/>
    </source>
</evidence>
<feature type="region of interest" description="Disordered" evidence="6">
    <location>
        <begin position="328"/>
        <end position="356"/>
    </location>
</feature>
<feature type="transmembrane region" description="Helical" evidence="7">
    <location>
        <begin position="423"/>
        <end position="444"/>
    </location>
</feature>
<comment type="caution">
    <text evidence="8">The sequence shown here is derived from an EMBL/GenBank/DDBJ whole genome shotgun (WGS) entry which is preliminary data.</text>
</comment>
<evidence type="ECO:0000313" key="8">
    <source>
        <dbReference type="EMBL" id="NIR73785.1"/>
    </source>
</evidence>
<dbReference type="EMBL" id="JAACAK010000012">
    <property type="protein sequence ID" value="NIR73785.1"/>
    <property type="molecule type" value="Genomic_DNA"/>
</dbReference>
<accession>A0AAE5CAX0</accession>
<feature type="transmembrane region" description="Helical" evidence="7">
    <location>
        <begin position="12"/>
        <end position="33"/>
    </location>
</feature>
<feature type="transmembrane region" description="Helical" evidence="7">
    <location>
        <begin position="456"/>
        <end position="478"/>
    </location>
</feature>
<keyword evidence="3 7" id="KW-0812">Transmembrane</keyword>
<gene>
    <name evidence="8" type="ORF">GWO12_01520</name>
</gene>
<dbReference type="AlphaFoldDB" id="A0AAE5CAX0"/>
<evidence type="ECO:0000313" key="9">
    <source>
        <dbReference type="Proteomes" id="UP000702544"/>
    </source>
</evidence>
<dbReference type="Pfam" id="PF03739">
    <property type="entry name" value="LptF_LptG"/>
    <property type="match status" value="1"/>
</dbReference>
<dbReference type="GO" id="GO:0015920">
    <property type="term" value="P:lipopolysaccharide transport"/>
    <property type="evidence" value="ECO:0007669"/>
    <property type="project" value="TreeGrafter"/>
</dbReference>
<dbReference type="PANTHER" id="PTHR33529">
    <property type="entry name" value="SLR0882 PROTEIN-RELATED"/>
    <property type="match status" value="1"/>
</dbReference>
<dbReference type="Proteomes" id="UP000702544">
    <property type="component" value="Unassembled WGS sequence"/>
</dbReference>
<dbReference type="InterPro" id="IPR005495">
    <property type="entry name" value="LptG/LptF_permease"/>
</dbReference>
<name>A0AAE5CAX0_9BACT</name>
<evidence type="ECO:0000256" key="6">
    <source>
        <dbReference type="SAM" id="MobiDB-lite"/>
    </source>
</evidence>